<dbReference type="PROSITE" id="PS50263">
    <property type="entry name" value="CN_HYDROLASE"/>
    <property type="match status" value="1"/>
</dbReference>
<dbReference type="EMBL" id="CP059066">
    <property type="protein sequence ID" value="QSQ10443.1"/>
    <property type="molecule type" value="Genomic_DNA"/>
</dbReference>
<sequence>MSIETFLERWFDKKISLKKIEHYCRKLGMRKRTYVNNINSENIRVSCVQRQIQPVKNIEGYIDILNDFVKRAVEKDSRIIVFPEYNFFDLLGLIPGFSLLNRYLNRKALRVSSKCRESNKDSNNPFASAVFSGISRPVEKGIKKIISLLAEGYGLYIYTGSYLLKEKGKIYNAGSLFGPDGHCIGTQKKIHLTDFEERIGIERGTEMEVYTLPFGKVVFPICMDATYFETFQIARELGADLIILPIANMEEYNMWKALRGIWPRVQESYVYGLKASLNGWIAGLHFTGKAGIFAPLSITPNKDGVVALSSHHEGNFLITGELNIKRLYEARNRAEYHGDKNPDFERGYIEKTYFGVRGWNNGR</sequence>
<dbReference type="PANTHER" id="PTHR23088:SF50">
    <property type="entry name" value="HYDROLASE YHCX"/>
    <property type="match status" value="1"/>
</dbReference>
<dbReference type="Gene3D" id="3.60.110.10">
    <property type="entry name" value="Carbon-nitrogen hydrolase"/>
    <property type="match status" value="1"/>
</dbReference>
<feature type="domain" description="CN hydrolase" evidence="1">
    <location>
        <begin position="43"/>
        <end position="324"/>
    </location>
</feature>
<accession>A0A8A0RQB2</accession>
<dbReference type="Pfam" id="PF00795">
    <property type="entry name" value="CN_hydrolase"/>
    <property type="match status" value="1"/>
</dbReference>
<proteinExistence type="predicted"/>
<organism evidence="2 3">
    <name type="scientific">Koleobacter methoxysyntrophicus</name>
    <dbReference type="NCBI Taxonomy" id="2751313"/>
    <lineage>
        <taxon>Bacteria</taxon>
        <taxon>Bacillati</taxon>
        <taxon>Bacillota</taxon>
        <taxon>Clostridia</taxon>
        <taxon>Koleobacterales</taxon>
        <taxon>Koleobacteraceae</taxon>
        <taxon>Koleobacter</taxon>
    </lineage>
</organism>
<evidence type="ECO:0000259" key="1">
    <source>
        <dbReference type="PROSITE" id="PS50263"/>
    </source>
</evidence>
<evidence type="ECO:0000313" key="2">
    <source>
        <dbReference type="EMBL" id="QSQ10443.1"/>
    </source>
</evidence>
<dbReference type="InterPro" id="IPR036526">
    <property type="entry name" value="C-N_Hydrolase_sf"/>
</dbReference>
<dbReference type="AlphaFoldDB" id="A0A8A0RQB2"/>
<evidence type="ECO:0000313" key="3">
    <source>
        <dbReference type="Proteomes" id="UP000662904"/>
    </source>
</evidence>
<dbReference type="InterPro" id="IPR003010">
    <property type="entry name" value="C-N_Hydrolase"/>
</dbReference>
<dbReference type="SUPFAM" id="SSF56317">
    <property type="entry name" value="Carbon-nitrogen hydrolase"/>
    <property type="match status" value="1"/>
</dbReference>
<reference evidence="2" key="1">
    <citation type="submission" date="2020-07" db="EMBL/GenBank/DDBJ databases">
        <title>Koleobacter methoxysyntrophicus gen. nov., sp. nov., a novel anaerobic bacterium isolated from deep subsurface oil field and proposal of Koleobacterales ord. nov. in the phylum Firmicutes.</title>
        <authorList>
            <person name="Sakamoto S."/>
            <person name="Tamaki H."/>
        </authorList>
    </citation>
    <scope>NUCLEOTIDE SEQUENCE</scope>
    <source>
        <strain evidence="2">NRmbB1</strain>
    </source>
</reference>
<dbReference type="KEGG" id="kme:H0A61_02850"/>
<dbReference type="Proteomes" id="UP000662904">
    <property type="component" value="Chromosome"/>
</dbReference>
<name>A0A8A0RQB2_9FIRM</name>
<protein>
    <recommendedName>
        <fullName evidence="1">CN hydrolase domain-containing protein</fullName>
    </recommendedName>
</protein>
<gene>
    <name evidence="2" type="ORF">H0A61_02850</name>
</gene>
<keyword evidence="3" id="KW-1185">Reference proteome</keyword>
<dbReference type="RefSeq" id="WP_206707753.1">
    <property type="nucleotide sequence ID" value="NZ_CP059066.1"/>
</dbReference>
<dbReference type="PANTHER" id="PTHR23088">
    <property type="entry name" value="NITRILASE-RELATED"/>
    <property type="match status" value="1"/>
</dbReference>